<dbReference type="KEGG" id="dbk:DGMP_34310"/>
<accession>A0A8D5FP76</accession>
<keyword evidence="2" id="KW-1185">Reference proteome</keyword>
<dbReference type="Proteomes" id="UP000826725">
    <property type="component" value="Chromosome"/>
</dbReference>
<reference evidence="1" key="1">
    <citation type="submission" date="2020-09" db="EMBL/GenBank/DDBJ databases">
        <title>Desulfogranum mesoprofundum gen. nov., sp. nov., a novel mesophilic, sulfate-reducing chemolithoautotroph isolated from a deep-sea hydrothermal vent chimney in the Suiyo Seamount.</title>
        <authorList>
            <person name="Hashimoto Y."/>
            <person name="Nakagawa S."/>
        </authorList>
    </citation>
    <scope>NUCLEOTIDE SEQUENCE</scope>
    <source>
        <strain evidence="1">KT2</strain>
    </source>
</reference>
<dbReference type="EMBL" id="AP024086">
    <property type="protein sequence ID" value="BCL62738.1"/>
    <property type="molecule type" value="Genomic_DNA"/>
</dbReference>
<sequence>MILERIFLFEELIRLVNELFLLFLEVRISQDWREELLKIGSWINGSVESFQN</sequence>
<dbReference type="RefSeq" id="WP_228855068.1">
    <property type="nucleotide sequence ID" value="NZ_AP024086.1"/>
</dbReference>
<name>A0A8D5FP76_9BACT</name>
<evidence type="ECO:0000313" key="2">
    <source>
        <dbReference type="Proteomes" id="UP000826725"/>
    </source>
</evidence>
<organism evidence="1 2">
    <name type="scientific">Desulfomarina profundi</name>
    <dbReference type="NCBI Taxonomy" id="2772557"/>
    <lineage>
        <taxon>Bacteria</taxon>
        <taxon>Pseudomonadati</taxon>
        <taxon>Thermodesulfobacteriota</taxon>
        <taxon>Desulfobulbia</taxon>
        <taxon>Desulfobulbales</taxon>
        <taxon>Desulfobulbaceae</taxon>
        <taxon>Desulfomarina</taxon>
    </lineage>
</organism>
<protein>
    <submittedName>
        <fullName evidence="1">Uncharacterized protein</fullName>
    </submittedName>
</protein>
<gene>
    <name evidence="1" type="ORF">DGMP_34310</name>
</gene>
<dbReference type="AlphaFoldDB" id="A0A8D5FP76"/>
<proteinExistence type="predicted"/>
<evidence type="ECO:0000313" key="1">
    <source>
        <dbReference type="EMBL" id="BCL62738.1"/>
    </source>
</evidence>